<reference evidence="1 2" key="1">
    <citation type="journal article" date="2011" name="BMC Genomics">
        <title>Genome-wide analysis of the role of GlnR in Streptomyces venezuelae provides new insights into global nitrogen regulation in actinomycetes.</title>
        <authorList>
            <person name="Pullan S.T."/>
            <person name="Bibb M.J."/>
            <person name="Merrick M."/>
        </authorList>
    </citation>
    <scope>NUCLEOTIDE SEQUENCE [LARGE SCALE GENOMIC DNA]</scope>
    <source>
        <strain evidence="2">ATCC 10712 / CBS 650.69 / DSM 40230 / JCM 4526 / NBRC 13096 / PD 04745</strain>
    </source>
</reference>
<dbReference type="AlphaFoldDB" id="F2RCF7"/>
<name>F2RCF7_STRVP</name>
<proteinExistence type="predicted"/>
<dbReference type="HOGENOM" id="CLU_3158548_0_0_11"/>
<evidence type="ECO:0000313" key="1">
    <source>
        <dbReference type="EMBL" id="CCA54315.1"/>
    </source>
</evidence>
<evidence type="ECO:0000313" key="2">
    <source>
        <dbReference type="Proteomes" id="UP000006854"/>
    </source>
</evidence>
<dbReference type="STRING" id="953739.SVEN_1028"/>
<dbReference type="Proteomes" id="UP000006854">
    <property type="component" value="Chromosome"/>
</dbReference>
<keyword evidence="2" id="KW-1185">Reference proteome</keyword>
<accession>F2RCF7</accession>
<protein>
    <submittedName>
        <fullName evidence="1">Uncharacterized protein</fullName>
    </submittedName>
</protein>
<sequence>MGPGVPSSYRCDSFVPHHVLPHLPLQSVSEVRAFWARGAVHRTRRSDR</sequence>
<dbReference type="EMBL" id="FR845719">
    <property type="protein sequence ID" value="CCA54315.1"/>
    <property type="molecule type" value="Genomic_DNA"/>
</dbReference>
<organism evidence="1 2">
    <name type="scientific">Streptomyces venezuelae (strain ATCC 10712 / CBS 650.69 / DSM 40230 / JCM 4526 / NBRC 13096 / PD 04745)</name>
    <dbReference type="NCBI Taxonomy" id="953739"/>
    <lineage>
        <taxon>Bacteria</taxon>
        <taxon>Bacillati</taxon>
        <taxon>Actinomycetota</taxon>
        <taxon>Actinomycetes</taxon>
        <taxon>Kitasatosporales</taxon>
        <taxon>Streptomycetaceae</taxon>
        <taxon>Streptomyces</taxon>
    </lineage>
</organism>
<dbReference type="KEGG" id="sve:SVEN_1028"/>
<gene>
    <name evidence="1" type="ordered locus">SVEN_1028</name>
</gene>